<dbReference type="EMBL" id="AP014800">
    <property type="protein sequence ID" value="BAQ70353.1"/>
    <property type="molecule type" value="Genomic_DNA"/>
</dbReference>
<reference evidence="2 3" key="1">
    <citation type="submission" date="2015-02" db="EMBL/GenBank/DDBJ databases">
        <title>Genome sequene of Rhodovulum sulfidophilum DSM 2351.</title>
        <authorList>
            <person name="Nagao N."/>
        </authorList>
    </citation>
    <scope>NUCLEOTIDE SEQUENCE [LARGE SCALE GENOMIC DNA]</scope>
    <source>
        <strain evidence="2 3">DSM 2351</strain>
    </source>
</reference>
<accession>A0A0D6B5D0</accession>
<dbReference type="KEGG" id="rsu:NHU_03210"/>
<dbReference type="InterPro" id="IPR022742">
    <property type="entry name" value="Hydrolase_4"/>
</dbReference>
<organism evidence="2 3">
    <name type="scientific">Rhodovulum sulfidophilum</name>
    <name type="common">Rhodobacter sulfidophilus</name>
    <dbReference type="NCBI Taxonomy" id="35806"/>
    <lineage>
        <taxon>Bacteria</taxon>
        <taxon>Pseudomonadati</taxon>
        <taxon>Pseudomonadota</taxon>
        <taxon>Alphaproteobacteria</taxon>
        <taxon>Rhodobacterales</taxon>
        <taxon>Paracoccaceae</taxon>
        <taxon>Rhodovulum</taxon>
    </lineage>
</organism>
<dbReference type="Proteomes" id="UP000064912">
    <property type="component" value="Chromosome"/>
</dbReference>
<dbReference type="InterPro" id="IPR029058">
    <property type="entry name" value="AB_hydrolase_fold"/>
</dbReference>
<gene>
    <name evidence="2" type="ORF">NHU_03210</name>
</gene>
<protein>
    <recommendedName>
        <fullName evidence="1">Serine aminopeptidase S33 domain-containing protein</fullName>
    </recommendedName>
</protein>
<dbReference type="InterPro" id="IPR053145">
    <property type="entry name" value="AB_hydrolase_Est10"/>
</dbReference>
<feature type="domain" description="Serine aminopeptidase S33" evidence="1">
    <location>
        <begin position="57"/>
        <end position="289"/>
    </location>
</feature>
<dbReference type="AlphaFoldDB" id="A0A0D6B5D0"/>
<proteinExistence type="predicted"/>
<dbReference type="GO" id="GO:0052689">
    <property type="term" value="F:carboxylic ester hydrolase activity"/>
    <property type="evidence" value="ECO:0007669"/>
    <property type="project" value="TreeGrafter"/>
</dbReference>
<evidence type="ECO:0000313" key="3">
    <source>
        <dbReference type="Proteomes" id="UP000064912"/>
    </source>
</evidence>
<dbReference type="PANTHER" id="PTHR43265">
    <property type="entry name" value="ESTERASE ESTD"/>
    <property type="match status" value="1"/>
</dbReference>
<dbReference type="Gene3D" id="3.40.50.1820">
    <property type="entry name" value="alpha/beta hydrolase"/>
    <property type="match status" value="1"/>
</dbReference>
<evidence type="ECO:0000313" key="2">
    <source>
        <dbReference type="EMBL" id="BAQ70353.1"/>
    </source>
</evidence>
<dbReference type="Pfam" id="PF12146">
    <property type="entry name" value="Hydrolase_4"/>
    <property type="match status" value="1"/>
</dbReference>
<dbReference type="SUPFAM" id="SSF53474">
    <property type="entry name" value="alpha/beta-Hydrolases"/>
    <property type="match status" value="1"/>
</dbReference>
<name>A0A0D6B5D0_RHOSU</name>
<dbReference type="PANTHER" id="PTHR43265:SF1">
    <property type="entry name" value="ESTERASE ESTD"/>
    <property type="match status" value="1"/>
</dbReference>
<evidence type="ECO:0000259" key="1">
    <source>
        <dbReference type="Pfam" id="PF12146"/>
    </source>
</evidence>
<sequence length="342" mass="37805">MKFRFGAIVALVVDMVALGLVVWRLADQDLSWRNSEPFDFVSGGNAITGTLWLPDDDPQAAIVLVHGDGAQDRTSDDGYAPLINAFLDHGIAVAAWDKPGVGPSGGNWLHQSMTDRTDETRAALRNLHKRFDRIALGAVGFSQAGWVLPGLTRDDADFLVLIGAAVSWRDQGDYYTRVRLVREGMDREAIAQAIADQHRADDRAFGPDAQASDAPAGMTPDRWQFLRRNHGADARAALGRLDLPLLAIWGEDDLNVDARRNAAIYRETLAGYDARSRIVIWPDATHGLLKANAYNWQLTEDWPLSAELRFVLEGRYAYAPGALNAIMDWIGDRSQDGKVSWR</sequence>
<dbReference type="PATRIC" id="fig|35806.4.peg.3300"/>